<gene>
    <name evidence="2" type="ORF">GPECTOR_115g332</name>
</gene>
<dbReference type="AlphaFoldDB" id="A0A150FZ25"/>
<organism evidence="2 3">
    <name type="scientific">Gonium pectorale</name>
    <name type="common">Green alga</name>
    <dbReference type="NCBI Taxonomy" id="33097"/>
    <lineage>
        <taxon>Eukaryota</taxon>
        <taxon>Viridiplantae</taxon>
        <taxon>Chlorophyta</taxon>
        <taxon>core chlorophytes</taxon>
        <taxon>Chlorophyceae</taxon>
        <taxon>CS clade</taxon>
        <taxon>Chlamydomonadales</taxon>
        <taxon>Volvocaceae</taxon>
        <taxon>Gonium</taxon>
    </lineage>
</organism>
<accession>A0A150FZ25</accession>
<dbReference type="Pfam" id="PF00188">
    <property type="entry name" value="CAP"/>
    <property type="match status" value="1"/>
</dbReference>
<feature type="domain" description="SCP" evidence="1">
    <location>
        <begin position="56"/>
        <end position="147"/>
    </location>
</feature>
<dbReference type="Gene3D" id="3.40.33.10">
    <property type="entry name" value="CAP"/>
    <property type="match status" value="2"/>
</dbReference>
<dbReference type="PANTHER" id="PTHR31157:SF1">
    <property type="entry name" value="SCP DOMAIN-CONTAINING PROTEIN"/>
    <property type="match status" value="1"/>
</dbReference>
<evidence type="ECO:0000259" key="1">
    <source>
        <dbReference type="Pfam" id="PF00188"/>
    </source>
</evidence>
<comment type="caution">
    <text evidence="2">The sequence shown here is derived from an EMBL/GenBank/DDBJ whole genome shotgun (WGS) entry which is preliminary data.</text>
</comment>
<dbReference type="CDD" id="cd05379">
    <property type="entry name" value="CAP_bacterial"/>
    <property type="match status" value="2"/>
</dbReference>
<name>A0A150FZ25_GONPE</name>
<keyword evidence="3" id="KW-1185">Reference proteome</keyword>
<dbReference type="InterPro" id="IPR014044">
    <property type="entry name" value="CAP_dom"/>
</dbReference>
<dbReference type="OrthoDB" id="551454at2759"/>
<dbReference type="Proteomes" id="UP000075714">
    <property type="component" value="Unassembled WGS sequence"/>
</dbReference>
<dbReference type="STRING" id="33097.A0A150FZ25"/>
<dbReference type="EMBL" id="LSYV01000115">
    <property type="protein sequence ID" value="KXZ42838.1"/>
    <property type="molecule type" value="Genomic_DNA"/>
</dbReference>
<reference evidence="3" key="1">
    <citation type="journal article" date="2016" name="Nat. Commun.">
        <title>The Gonium pectorale genome demonstrates co-option of cell cycle regulation during the evolution of multicellularity.</title>
        <authorList>
            <person name="Hanschen E.R."/>
            <person name="Marriage T.N."/>
            <person name="Ferris P.J."/>
            <person name="Hamaji T."/>
            <person name="Toyoda A."/>
            <person name="Fujiyama A."/>
            <person name="Neme R."/>
            <person name="Noguchi H."/>
            <person name="Minakuchi Y."/>
            <person name="Suzuki M."/>
            <person name="Kawai-Toyooka H."/>
            <person name="Smith D.R."/>
            <person name="Sparks H."/>
            <person name="Anderson J."/>
            <person name="Bakaric R."/>
            <person name="Luria V."/>
            <person name="Karger A."/>
            <person name="Kirschner M.W."/>
            <person name="Durand P.M."/>
            <person name="Michod R.E."/>
            <person name="Nozaki H."/>
            <person name="Olson B.J."/>
        </authorList>
    </citation>
    <scope>NUCLEOTIDE SEQUENCE [LARGE SCALE GENOMIC DNA]</scope>
    <source>
        <strain evidence="3">NIES-2863</strain>
    </source>
</reference>
<evidence type="ECO:0000313" key="2">
    <source>
        <dbReference type="EMBL" id="KXZ42838.1"/>
    </source>
</evidence>
<dbReference type="SUPFAM" id="SSF55797">
    <property type="entry name" value="PR-1-like"/>
    <property type="match status" value="2"/>
</dbReference>
<evidence type="ECO:0000313" key="3">
    <source>
        <dbReference type="Proteomes" id="UP000075714"/>
    </source>
</evidence>
<dbReference type="PANTHER" id="PTHR31157">
    <property type="entry name" value="SCP DOMAIN-CONTAINING PROTEIN"/>
    <property type="match status" value="1"/>
</dbReference>
<proteinExistence type="predicted"/>
<dbReference type="InterPro" id="IPR035940">
    <property type="entry name" value="CAP_sf"/>
</dbReference>
<sequence length="289" mass="31758">MSVVRSLQQSGCSTTDASAAAILACTNAVRINPDVLSDASCFASVQAEIKWPPRLPLSNNSFLAEAADYHNSWMAWDDTLTHQVNGELALGDRVTAFGYSWSRVSENVAWGYKSAKDVVSGWLCSSGHRANMFSCNYADIGVAADTDWLYYTQASRLVGKLWLPGRQDLLQLRQHQILACTNAVRVNPDVLSDASCFASVQAELKNPPRLPLNYDANLTAAAVYHNNWMVSYSTMSHQLSGEPSLGDRASMHSYNWWRIAENVAAGYGSAKSVVSGWLWWGGGERLKPR</sequence>
<protein>
    <recommendedName>
        <fullName evidence="1">SCP domain-containing protein</fullName>
    </recommendedName>
</protein>